<gene>
    <name evidence="1" type="ORF">KPSA1_07357</name>
</gene>
<sequence>MTFSIPWGMVAFAAGWCLKKVEKALFYNTYLQSHRSWTSKHSLGSFWEPLGEHLEYSVYLAESTDALPQESKIALRAKQGALNRFEGVFEGRGMWAKYQDRIIAVDVDATPAIFKLNNQPVCERR</sequence>
<dbReference type="RefSeq" id="WP_110459778.1">
    <property type="nucleotide sequence ID" value="NZ_BGJZ01000391.1"/>
</dbReference>
<reference evidence="1 2" key="1">
    <citation type="submission" date="2018-04" db="EMBL/GenBank/DDBJ databases">
        <title>Draft genome sequence of Pseudomonas syringae pv. actinidiae biovar 1 strains isolated from kiwifruit in Kagawa prefecture.</title>
        <authorList>
            <person name="Tabuchi M."/>
            <person name="Saito M."/>
            <person name="Fujiwara S."/>
            <person name="Sasa N."/>
            <person name="Akimitsu K."/>
            <person name="Gomi K."/>
            <person name="Konishi-Sugita S."/>
            <person name="Hamano K."/>
            <person name="Kataoka I."/>
        </authorList>
    </citation>
    <scope>NUCLEOTIDE SEQUENCE [LARGE SCALE GENOMIC DNA]</scope>
    <source>
        <strain evidence="1 2">MAFF212206</strain>
    </source>
</reference>
<comment type="caution">
    <text evidence="1">The sequence shown here is derived from an EMBL/GenBank/DDBJ whole genome shotgun (WGS) entry which is preliminary data.</text>
</comment>
<protein>
    <submittedName>
        <fullName evidence="1">Tfp pilus assembly protein PilE</fullName>
    </submittedName>
</protein>
<evidence type="ECO:0000313" key="2">
    <source>
        <dbReference type="Proteomes" id="UP000247480"/>
    </source>
</evidence>
<accession>A0A2V0QL63</accession>
<proteinExistence type="predicted"/>
<evidence type="ECO:0000313" key="1">
    <source>
        <dbReference type="EMBL" id="GBH13863.1"/>
    </source>
</evidence>
<organism evidence="1 2">
    <name type="scientific">Pseudomonas syringae pv. actinidiae</name>
    <dbReference type="NCBI Taxonomy" id="103796"/>
    <lineage>
        <taxon>Bacteria</taxon>
        <taxon>Pseudomonadati</taxon>
        <taxon>Pseudomonadota</taxon>
        <taxon>Gammaproteobacteria</taxon>
        <taxon>Pseudomonadales</taxon>
        <taxon>Pseudomonadaceae</taxon>
        <taxon>Pseudomonas</taxon>
        <taxon>Pseudomonas syringae</taxon>
    </lineage>
</organism>
<dbReference type="EMBL" id="BGJZ01000391">
    <property type="protein sequence ID" value="GBH13863.1"/>
    <property type="molecule type" value="Genomic_DNA"/>
</dbReference>
<dbReference type="AlphaFoldDB" id="A0A2V0QL63"/>
<name>A0A2V0QL63_PSESF</name>
<dbReference type="Proteomes" id="UP000247480">
    <property type="component" value="Unassembled WGS sequence"/>
</dbReference>